<organism evidence="2 3">
    <name type="scientific">Mycobacterium ostraviense</name>
    <dbReference type="NCBI Taxonomy" id="2738409"/>
    <lineage>
        <taxon>Bacteria</taxon>
        <taxon>Bacillati</taxon>
        <taxon>Actinomycetota</taxon>
        <taxon>Actinomycetes</taxon>
        <taxon>Mycobacteriales</taxon>
        <taxon>Mycobacteriaceae</taxon>
        <taxon>Mycobacterium</taxon>
    </lineage>
</organism>
<proteinExistence type="predicted"/>
<dbReference type="AlphaFoldDB" id="A0A164B4G9"/>
<evidence type="ECO:0000259" key="1">
    <source>
        <dbReference type="Pfam" id="PF01402"/>
    </source>
</evidence>
<evidence type="ECO:0000313" key="2">
    <source>
        <dbReference type="EMBL" id="KZS63109.1"/>
    </source>
</evidence>
<dbReference type="Pfam" id="PF01402">
    <property type="entry name" value="RHH_1"/>
    <property type="match status" value="1"/>
</dbReference>
<reference evidence="3" key="1">
    <citation type="submission" date="2016-04" db="EMBL/GenBank/DDBJ databases">
        <authorList>
            <person name="Strapagiel D."/>
            <person name="Borowka P."/>
            <person name="Marciniak B."/>
            <person name="Bakula Z."/>
            <person name="Van Ingen J."/>
            <person name="Safianowska A."/>
            <person name="Dziadek J."/>
            <person name="Jagielski T."/>
        </authorList>
    </citation>
    <scope>NUCLEOTIDE SEQUENCE [LARGE SCALE GENOMIC DNA]</scope>
    <source>
        <strain evidence="3">1010001458</strain>
    </source>
</reference>
<dbReference type="Proteomes" id="UP000077342">
    <property type="component" value="Unassembled WGS sequence"/>
</dbReference>
<feature type="domain" description="Ribbon-helix-helix protein CopG" evidence="1">
    <location>
        <begin position="121"/>
        <end position="156"/>
    </location>
</feature>
<evidence type="ECO:0000313" key="3">
    <source>
        <dbReference type="Proteomes" id="UP000077342"/>
    </source>
</evidence>
<dbReference type="EMBL" id="LWCI01000100">
    <property type="protein sequence ID" value="KZS63109.1"/>
    <property type="molecule type" value="Genomic_DNA"/>
</dbReference>
<comment type="caution">
    <text evidence="2">The sequence shown here is derived from an EMBL/GenBank/DDBJ whole genome shotgun (WGS) entry which is preliminary data.</text>
</comment>
<keyword evidence="3" id="KW-1185">Reference proteome</keyword>
<sequence>MTRINVYDYDDYEGTETLAGWFDDDSAESFAEDTRWDGNNHISVPTGSQWEHEHLFRTRGGRWVLHCWSQWQGSKPTYRFVSESRARDWLLANDHNGAATRLFGPIEPERGPGRPEIGQAINVRLGDELLARVDERAAELGRSRSETIRTLLERALSH</sequence>
<dbReference type="RefSeq" id="WP_075510340.1">
    <property type="nucleotide sequence ID" value="NZ_LWCI01000100.1"/>
</dbReference>
<dbReference type="InterPro" id="IPR010985">
    <property type="entry name" value="Ribbon_hlx_hlx"/>
</dbReference>
<protein>
    <recommendedName>
        <fullName evidence="1">Ribbon-helix-helix protein CopG domain-containing protein</fullName>
    </recommendedName>
</protein>
<dbReference type="CDD" id="cd22231">
    <property type="entry name" value="RHH_NikR_HicB-like"/>
    <property type="match status" value="1"/>
</dbReference>
<dbReference type="SUPFAM" id="SSF47598">
    <property type="entry name" value="Ribbon-helix-helix"/>
    <property type="match status" value="1"/>
</dbReference>
<accession>A0A164B4G9</accession>
<dbReference type="InterPro" id="IPR002145">
    <property type="entry name" value="CopG"/>
</dbReference>
<dbReference type="GO" id="GO:0006355">
    <property type="term" value="P:regulation of DNA-templated transcription"/>
    <property type="evidence" value="ECO:0007669"/>
    <property type="project" value="InterPro"/>
</dbReference>
<name>A0A164B4G9_9MYCO</name>
<gene>
    <name evidence="2" type="ORF">A4G28_04560</name>
</gene>